<evidence type="ECO:0000256" key="9">
    <source>
        <dbReference type="PIRSR" id="PIRSR602401-1"/>
    </source>
</evidence>
<dbReference type="PRINTS" id="PR00463">
    <property type="entry name" value="EP450I"/>
</dbReference>
<dbReference type="GO" id="GO:0005506">
    <property type="term" value="F:iron ion binding"/>
    <property type="evidence" value="ECO:0007669"/>
    <property type="project" value="InterPro"/>
</dbReference>
<evidence type="ECO:0000256" key="2">
    <source>
        <dbReference type="ARBA" id="ARBA00005179"/>
    </source>
</evidence>
<dbReference type="Pfam" id="PF00067">
    <property type="entry name" value="p450"/>
    <property type="match status" value="1"/>
</dbReference>
<keyword evidence="7 9" id="KW-0408">Iron</keyword>
<dbReference type="PANTHER" id="PTHR24305">
    <property type="entry name" value="CYTOCHROME P450"/>
    <property type="match status" value="1"/>
</dbReference>
<dbReference type="GO" id="GO:0020037">
    <property type="term" value="F:heme binding"/>
    <property type="evidence" value="ECO:0007669"/>
    <property type="project" value="InterPro"/>
</dbReference>
<reference evidence="12 13" key="1">
    <citation type="journal article" date="2015" name="Sci. Rep.">
        <title>Chromosome-level genome map provides insights into diverse defense mechanisms in the medicinal fungus Ganoderma sinense.</title>
        <authorList>
            <person name="Zhu Y."/>
            <person name="Xu J."/>
            <person name="Sun C."/>
            <person name="Zhou S."/>
            <person name="Xu H."/>
            <person name="Nelson D.R."/>
            <person name="Qian J."/>
            <person name="Song J."/>
            <person name="Luo H."/>
            <person name="Xiang L."/>
            <person name="Li Y."/>
            <person name="Xu Z."/>
            <person name="Ji A."/>
            <person name="Wang L."/>
            <person name="Lu S."/>
            <person name="Hayward A."/>
            <person name="Sun W."/>
            <person name="Li X."/>
            <person name="Schwartz D.C."/>
            <person name="Wang Y."/>
            <person name="Chen S."/>
        </authorList>
    </citation>
    <scope>NUCLEOTIDE SEQUENCE [LARGE SCALE GENOMIC DNA]</scope>
    <source>
        <strain evidence="12 13">ZZ0214-1</strain>
    </source>
</reference>
<dbReference type="AlphaFoldDB" id="A0A2G8RTS8"/>
<comment type="cofactor">
    <cofactor evidence="1 9">
        <name>heme</name>
        <dbReference type="ChEBI" id="CHEBI:30413"/>
    </cofactor>
</comment>
<comment type="pathway">
    <text evidence="2">Secondary metabolite biosynthesis.</text>
</comment>
<dbReference type="GO" id="GO:0016705">
    <property type="term" value="F:oxidoreductase activity, acting on paired donors, with incorporation or reduction of molecular oxygen"/>
    <property type="evidence" value="ECO:0007669"/>
    <property type="project" value="InterPro"/>
</dbReference>
<evidence type="ECO:0000256" key="10">
    <source>
        <dbReference type="RuleBase" id="RU000461"/>
    </source>
</evidence>
<proteinExistence type="inferred from homology"/>
<comment type="caution">
    <text evidence="12">The sequence shown here is derived from an EMBL/GenBank/DDBJ whole genome shotgun (WGS) entry which is preliminary data.</text>
</comment>
<evidence type="ECO:0000256" key="1">
    <source>
        <dbReference type="ARBA" id="ARBA00001971"/>
    </source>
</evidence>
<dbReference type="EMBL" id="AYKW01000056">
    <property type="protein sequence ID" value="PIL24927.1"/>
    <property type="molecule type" value="Genomic_DNA"/>
</dbReference>
<feature type="transmembrane region" description="Helical" evidence="11">
    <location>
        <begin position="7"/>
        <end position="32"/>
    </location>
</feature>
<evidence type="ECO:0000313" key="13">
    <source>
        <dbReference type="Proteomes" id="UP000230002"/>
    </source>
</evidence>
<keyword evidence="11" id="KW-0472">Membrane</keyword>
<keyword evidence="4 9" id="KW-0349">Heme</keyword>
<dbReference type="STRING" id="1077348.A0A2G8RTS8"/>
<sequence length="488" mass="55702">MIPIPSLPFFLSVLDIVLLSVVALSFSIYRLFRVPPHLQHIPTVPLLPLLKSYLSGECEEQRVKRLVLPFAREKQTHVVLLYCLGDWMVQVLEPTIGKEMLENPAVRKQPQPDGMLLWRLTGRNNVFMSDGEMWKRQSRIMRDALRQATPVDVFTTLARTTFSLIGDGGRVRWSDYTNRYTLDAVGTTVIGYDFEALAKPDGNFVRRYHDVMSAIANPAYVAIPSLERWLPRWSVRTMIDNFVDDFCKILQEKREKPGNDVITYMFQTPGMTEVEYRDNSIVTFIGGHDTTAGALASTVYFLARFPEIQAKLREEVLSVLGDDDPRTDHYANTPHLNAVIREAMRYNTPTNVTVPRIADVPVQVGEYMIPAGTAMALNMCAAHHNETVWRAPAVFNPERFLKDVEAESVSNWVSFGRGPRRCPAKNFSLYEQRVLISMLLREYRWTLPDDSPHRDFLKNGFSAFALSLPDNVEIDFVRIMPNPTFTPL</sequence>
<comment type="similarity">
    <text evidence="3 10">Belongs to the cytochrome P450 family.</text>
</comment>
<feature type="binding site" description="axial binding residue" evidence="9">
    <location>
        <position position="422"/>
    </location>
    <ligand>
        <name>heme</name>
        <dbReference type="ChEBI" id="CHEBI:30413"/>
    </ligand>
    <ligandPart>
        <name>Fe</name>
        <dbReference type="ChEBI" id="CHEBI:18248"/>
    </ligandPart>
</feature>
<dbReference type="InterPro" id="IPR002401">
    <property type="entry name" value="Cyt_P450_E_grp-I"/>
</dbReference>
<evidence type="ECO:0000256" key="7">
    <source>
        <dbReference type="ARBA" id="ARBA00023004"/>
    </source>
</evidence>
<evidence type="ECO:0000256" key="11">
    <source>
        <dbReference type="SAM" id="Phobius"/>
    </source>
</evidence>
<keyword evidence="13" id="KW-1185">Reference proteome</keyword>
<dbReference type="PANTHER" id="PTHR24305:SF166">
    <property type="entry name" value="CYTOCHROME P450 12A4, MITOCHONDRIAL-RELATED"/>
    <property type="match status" value="1"/>
</dbReference>
<dbReference type="PROSITE" id="PS00086">
    <property type="entry name" value="CYTOCHROME_P450"/>
    <property type="match status" value="1"/>
</dbReference>
<evidence type="ECO:0000256" key="8">
    <source>
        <dbReference type="ARBA" id="ARBA00023033"/>
    </source>
</evidence>
<dbReference type="InterPro" id="IPR017972">
    <property type="entry name" value="Cyt_P450_CS"/>
</dbReference>
<dbReference type="Proteomes" id="UP000230002">
    <property type="component" value="Unassembled WGS sequence"/>
</dbReference>
<dbReference type="Gene3D" id="1.10.630.10">
    <property type="entry name" value="Cytochrome P450"/>
    <property type="match status" value="1"/>
</dbReference>
<evidence type="ECO:0000256" key="5">
    <source>
        <dbReference type="ARBA" id="ARBA00022723"/>
    </source>
</evidence>
<keyword evidence="11" id="KW-1133">Transmembrane helix</keyword>
<keyword evidence="5 9" id="KW-0479">Metal-binding</keyword>
<keyword evidence="6 10" id="KW-0560">Oxidoreductase</keyword>
<accession>A0A2G8RTS8</accession>
<evidence type="ECO:0000256" key="6">
    <source>
        <dbReference type="ARBA" id="ARBA00023002"/>
    </source>
</evidence>
<keyword evidence="11" id="KW-0812">Transmembrane</keyword>
<dbReference type="InterPro" id="IPR050121">
    <property type="entry name" value="Cytochrome_P450_monoxygenase"/>
</dbReference>
<dbReference type="InterPro" id="IPR001128">
    <property type="entry name" value="Cyt_P450"/>
</dbReference>
<gene>
    <name evidence="12" type="ORF">GSI_12814</name>
</gene>
<name>A0A2G8RTS8_9APHY</name>
<dbReference type="GO" id="GO:0004497">
    <property type="term" value="F:monooxygenase activity"/>
    <property type="evidence" value="ECO:0007669"/>
    <property type="project" value="UniProtKB-KW"/>
</dbReference>
<dbReference type="OrthoDB" id="1470350at2759"/>
<organism evidence="12 13">
    <name type="scientific">Ganoderma sinense ZZ0214-1</name>
    <dbReference type="NCBI Taxonomy" id="1077348"/>
    <lineage>
        <taxon>Eukaryota</taxon>
        <taxon>Fungi</taxon>
        <taxon>Dikarya</taxon>
        <taxon>Basidiomycota</taxon>
        <taxon>Agaricomycotina</taxon>
        <taxon>Agaricomycetes</taxon>
        <taxon>Polyporales</taxon>
        <taxon>Polyporaceae</taxon>
        <taxon>Ganoderma</taxon>
    </lineage>
</organism>
<evidence type="ECO:0000256" key="4">
    <source>
        <dbReference type="ARBA" id="ARBA00022617"/>
    </source>
</evidence>
<evidence type="ECO:0000256" key="3">
    <source>
        <dbReference type="ARBA" id="ARBA00010617"/>
    </source>
</evidence>
<dbReference type="SUPFAM" id="SSF48264">
    <property type="entry name" value="Cytochrome P450"/>
    <property type="match status" value="1"/>
</dbReference>
<evidence type="ECO:0000313" key="12">
    <source>
        <dbReference type="EMBL" id="PIL24927.1"/>
    </source>
</evidence>
<protein>
    <submittedName>
        <fullName evidence="12">Cytochrome P450</fullName>
    </submittedName>
</protein>
<dbReference type="PRINTS" id="PR00385">
    <property type="entry name" value="P450"/>
</dbReference>
<dbReference type="InterPro" id="IPR036396">
    <property type="entry name" value="Cyt_P450_sf"/>
</dbReference>
<keyword evidence="8 10" id="KW-0503">Monooxygenase</keyword>